<dbReference type="EMBL" id="JACIBU010000001">
    <property type="protein sequence ID" value="MBB3677881.1"/>
    <property type="molecule type" value="Genomic_DNA"/>
</dbReference>
<comment type="caution">
    <text evidence="1">The sequence shown here is derived from an EMBL/GenBank/DDBJ whole genome shotgun (WGS) entry which is preliminary data.</text>
</comment>
<accession>A0A839YA62</accession>
<dbReference type="Proteomes" id="UP000580718">
    <property type="component" value="Unassembled WGS sequence"/>
</dbReference>
<evidence type="ECO:0000313" key="2">
    <source>
        <dbReference type="Proteomes" id="UP000580718"/>
    </source>
</evidence>
<name>A0A839YA62_9ACTN</name>
<organism evidence="1 2">
    <name type="scientific">Modestobacter versicolor</name>
    <dbReference type="NCBI Taxonomy" id="429133"/>
    <lineage>
        <taxon>Bacteria</taxon>
        <taxon>Bacillati</taxon>
        <taxon>Actinomycetota</taxon>
        <taxon>Actinomycetes</taxon>
        <taxon>Geodermatophilales</taxon>
        <taxon>Geodermatophilaceae</taxon>
        <taxon>Modestobacter</taxon>
    </lineage>
</organism>
<reference evidence="1 2" key="1">
    <citation type="submission" date="2020-08" db="EMBL/GenBank/DDBJ databases">
        <title>Sequencing the genomes of 1000 actinobacteria strains.</title>
        <authorList>
            <person name="Klenk H.-P."/>
        </authorList>
    </citation>
    <scope>NUCLEOTIDE SEQUENCE [LARGE SCALE GENOMIC DNA]</scope>
    <source>
        <strain evidence="1 2">DSM 16678</strain>
    </source>
</reference>
<dbReference type="AlphaFoldDB" id="A0A839YA62"/>
<gene>
    <name evidence="1" type="ORF">FHX36_003616</name>
</gene>
<evidence type="ECO:0000313" key="1">
    <source>
        <dbReference type="EMBL" id="MBB3677881.1"/>
    </source>
</evidence>
<protein>
    <submittedName>
        <fullName evidence="1">Uncharacterized protein</fullName>
    </submittedName>
</protein>
<sequence length="289" mass="30512">MMLVWPVVAVLGFVVLAALVVALAQSSTARYEFERNQVQGQRQQAAVPAAAEPVLVGAATVARPVAGGGAAVEEIAPELLGAAAHPAGKRVAEPLTPPAWWLVQEDASGAIERVVDGPFHDRMEADWAALAGGSAEAGRPVYGVLRLDGRLVRRQSPQEQAWLAELGEQLDRLPEDWDGPLADEDELVTLVVEVAAALVEAGLPLHDCAGDGVSGGVCLTPEPSRGGVLVSWHQHDRMSREQVRGAETDAAVQQTMNGAITDCLRQLGFDAESLGESGCSLVTAAERWW</sequence>
<proteinExistence type="predicted"/>